<gene>
    <name evidence="2" type="ORF">TH53_12785</name>
</gene>
<feature type="domain" description="HNH endonuclease 5" evidence="1">
    <location>
        <begin position="22"/>
        <end position="58"/>
    </location>
</feature>
<comment type="caution">
    <text evidence="2">The sequence shown here is derived from an EMBL/GenBank/DDBJ whole genome shotgun (WGS) entry which is preliminary data.</text>
</comment>
<dbReference type="OrthoDB" id="793771at2"/>
<dbReference type="RefSeq" id="WP_041882537.1">
    <property type="nucleotide sequence ID" value="NZ_CP157278.1"/>
</dbReference>
<dbReference type="InterPro" id="IPR029471">
    <property type="entry name" value="HNH_5"/>
</dbReference>
<dbReference type="EMBL" id="JXRA01000054">
    <property type="protein sequence ID" value="KIO76792.1"/>
    <property type="molecule type" value="Genomic_DNA"/>
</dbReference>
<sequence>MVTEEYYKTNRDQFTTEPKFNHYEHIIQNALFGRLKPNNILCKQCGNDASTDIDKDFVTLFHFITETIKHVLIKKDHGKGSVNTMKGVLFDKELARKRDIMIRDNIVAPKEPFYDYDATNSILTIYATKVRAKQYTSVVREELKEKGIDYDQLKVEFVEDISHLGAVGIFFTEGIENFHQKLTDGFRKIAAGFATYSGVERSQLKNLLEIDGDGKAEFISSGNVFPFVAVGIVDQQIEINRPDIERHYPSHTIILFSQKLAEDVQHLYCYVDLFSTFQYYVLLNDDYKGEMIYQSYHQATAVESKPWTDVRMTRPKYFNIIVDDYQIDTSKYKGTTLTEYANFLQDAVDKYTFIPALSLKEQVDRIMDIVMQSYTAAQTEIINTPLVDSLKKLKKTDPIILLQELSAYFEDPEAFQTFRTSFFEDDGSGIGEIMSTPIASSDSFMTKAVMRAYCTMKFNQMSEFVFSNTKDPKK</sequence>
<organism evidence="2 3">
    <name type="scientific">Pedobacter lusitanus</name>
    <dbReference type="NCBI Taxonomy" id="1503925"/>
    <lineage>
        <taxon>Bacteria</taxon>
        <taxon>Pseudomonadati</taxon>
        <taxon>Bacteroidota</taxon>
        <taxon>Sphingobacteriia</taxon>
        <taxon>Sphingobacteriales</taxon>
        <taxon>Sphingobacteriaceae</taxon>
        <taxon>Pedobacter</taxon>
    </lineage>
</organism>
<dbReference type="Proteomes" id="UP000032049">
    <property type="component" value="Unassembled WGS sequence"/>
</dbReference>
<protein>
    <recommendedName>
        <fullName evidence="1">HNH endonuclease 5 domain-containing protein</fullName>
    </recommendedName>
</protein>
<proteinExistence type="predicted"/>
<reference evidence="2 3" key="1">
    <citation type="submission" date="2015-01" db="EMBL/GenBank/DDBJ databases">
        <title>Draft genome sequence of Pedobacter sp. NL19 isolated from sludge of an effluent treatment pond in an abandoned uranium mine.</title>
        <authorList>
            <person name="Santos T."/>
            <person name="Caetano T."/>
            <person name="Covas C."/>
            <person name="Cruz A."/>
            <person name="Mendo S."/>
        </authorList>
    </citation>
    <scope>NUCLEOTIDE SEQUENCE [LARGE SCALE GENOMIC DNA]</scope>
    <source>
        <strain evidence="2 3">NL19</strain>
    </source>
</reference>
<accession>A0A0D0GHQ9</accession>
<dbReference type="Pfam" id="PF14279">
    <property type="entry name" value="HNH_5"/>
    <property type="match status" value="1"/>
</dbReference>
<evidence type="ECO:0000313" key="3">
    <source>
        <dbReference type="Proteomes" id="UP000032049"/>
    </source>
</evidence>
<dbReference type="AlphaFoldDB" id="A0A0D0GHQ9"/>
<name>A0A0D0GHQ9_9SPHI</name>
<evidence type="ECO:0000313" key="2">
    <source>
        <dbReference type="EMBL" id="KIO76792.1"/>
    </source>
</evidence>
<evidence type="ECO:0000259" key="1">
    <source>
        <dbReference type="Pfam" id="PF14279"/>
    </source>
</evidence>
<keyword evidence="3" id="KW-1185">Reference proteome</keyword>